<reference evidence="14 15" key="1">
    <citation type="journal article" date="2012" name="Science">
        <title>The Paleozoic origin of enzymatic lignin decomposition reconstructed from 31 fungal genomes.</title>
        <authorList>
            <person name="Floudas D."/>
            <person name="Binder M."/>
            <person name="Riley R."/>
            <person name="Barry K."/>
            <person name="Blanchette R.A."/>
            <person name="Henrissat B."/>
            <person name="Martinez A.T."/>
            <person name="Otillar R."/>
            <person name="Spatafora J.W."/>
            <person name="Yadav J.S."/>
            <person name="Aerts A."/>
            <person name="Benoit I."/>
            <person name="Boyd A."/>
            <person name="Carlson A."/>
            <person name="Copeland A."/>
            <person name="Coutinho P.M."/>
            <person name="de Vries R.P."/>
            <person name="Ferreira P."/>
            <person name="Findley K."/>
            <person name="Foster B."/>
            <person name="Gaskell J."/>
            <person name="Glotzer D."/>
            <person name="Gorecki P."/>
            <person name="Heitman J."/>
            <person name="Hesse C."/>
            <person name="Hori C."/>
            <person name="Igarashi K."/>
            <person name="Jurgens J.A."/>
            <person name="Kallen N."/>
            <person name="Kersten P."/>
            <person name="Kohler A."/>
            <person name="Kuees U."/>
            <person name="Kumar T.K.A."/>
            <person name="Kuo A."/>
            <person name="LaButti K."/>
            <person name="Larrondo L.F."/>
            <person name="Lindquist E."/>
            <person name="Ling A."/>
            <person name="Lombard V."/>
            <person name="Lucas S."/>
            <person name="Lundell T."/>
            <person name="Martin R."/>
            <person name="McLaughlin D.J."/>
            <person name="Morgenstern I."/>
            <person name="Morin E."/>
            <person name="Murat C."/>
            <person name="Nagy L.G."/>
            <person name="Nolan M."/>
            <person name="Ohm R.A."/>
            <person name="Patyshakuliyeva A."/>
            <person name="Rokas A."/>
            <person name="Ruiz-Duenas F.J."/>
            <person name="Sabat G."/>
            <person name="Salamov A."/>
            <person name="Samejima M."/>
            <person name="Schmutz J."/>
            <person name="Slot J.C."/>
            <person name="St John F."/>
            <person name="Stenlid J."/>
            <person name="Sun H."/>
            <person name="Sun S."/>
            <person name="Syed K."/>
            <person name="Tsang A."/>
            <person name="Wiebenga A."/>
            <person name="Young D."/>
            <person name="Pisabarro A."/>
            <person name="Eastwood D.C."/>
            <person name="Martin F."/>
            <person name="Cullen D."/>
            <person name="Grigoriev I.V."/>
            <person name="Hibbett D.S."/>
        </authorList>
    </citation>
    <scope>NUCLEOTIDE SEQUENCE [LARGE SCALE GENOMIC DNA]</scope>
    <source>
        <strain evidence="14 15">ATCC 11539</strain>
    </source>
</reference>
<dbReference type="KEGG" id="gtr:GLOTRDRAFT_109397"/>
<evidence type="ECO:0000256" key="3">
    <source>
        <dbReference type="ARBA" id="ARBA00022630"/>
    </source>
</evidence>
<dbReference type="Pfam" id="PF05199">
    <property type="entry name" value="GMC_oxred_C"/>
    <property type="match status" value="1"/>
</dbReference>
<keyword evidence="5 8" id="KW-0274">FAD</keyword>
<dbReference type="PANTHER" id="PTHR11552">
    <property type="entry name" value="GLUCOSE-METHANOL-CHOLINE GMC OXIDOREDUCTASE"/>
    <property type="match status" value="1"/>
</dbReference>
<feature type="domain" description="Glucose-methanol-choline oxidoreductase N-terminal" evidence="13">
    <location>
        <begin position="314"/>
        <end position="328"/>
    </location>
</feature>
<evidence type="ECO:0000256" key="8">
    <source>
        <dbReference type="PIRSR" id="PIRSR000137-2"/>
    </source>
</evidence>
<keyword evidence="6" id="KW-0560">Oxidoreductase</keyword>
<dbReference type="PROSITE" id="PS00623">
    <property type="entry name" value="GMC_OXRED_1"/>
    <property type="match status" value="1"/>
</dbReference>
<evidence type="ECO:0000256" key="9">
    <source>
        <dbReference type="RuleBase" id="RU003968"/>
    </source>
</evidence>
<evidence type="ECO:0000256" key="2">
    <source>
        <dbReference type="ARBA" id="ARBA00010790"/>
    </source>
</evidence>
<evidence type="ECO:0000256" key="11">
    <source>
        <dbReference type="SAM" id="SignalP"/>
    </source>
</evidence>
<dbReference type="GeneID" id="19299035"/>
<dbReference type="InterPro" id="IPR036188">
    <property type="entry name" value="FAD/NAD-bd_sf"/>
</dbReference>
<feature type="signal peptide" evidence="11">
    <location>
        <begin position="1"/>
        <end position="19"/>
    </location>
</feature>
<feature type="chain" id="PRO_5004556267" evidence="11">
    <location>
        <begin position="20"/>
        <end position="610"/>
    </location>
</feature>
<keyword evidence="15" id="KW-1185">Reference proteome</keyword>
<accession>S7QP34</accession>
<dbReference type="InterPro" id="IPR000172">
    <property type="entry name" value="GMC_OxRdtase_N"/>
</dbReference>
<dbReference type="SUPFAM" id="SSF51905">
    <property type="entry name" value="FAD/NAD(P)-binding domain"/>
    <property type="match status" value="1"/>
</dbReference>
<dbReference type="PANTHER" id="PTHR11552:SF201">
    <property type="entry name" value="GLUCOSE-METHANOL-CHOLINE OXIDOREDUCTASE N-TERMINAL DOMAIN-CONTAINING PROTEIN"/>
    <property type="match status" value="1"/>
</dbReference>
<dbReference type="PROSITE" id="PS00624">
    <property type="entry name" value="GMC_OXRED_2"/>
    <property type="match status" value="1"/>
</dbReference>
<protein>
    <submittedName>
        <fullName evidence="14">Alcohol oxidase</fullName>
    </submittedName>
</protein>
<evidence type="ECO:0000313" key="15">
    <source>
        <dbReference type="Proteomes" id="UP000030669"/>
    </source>
</evidence>
<evidence type="ECO:0000256" key="6">
    <source>
        <dbReference type="ARBA" id="ARBA00023002"/>
    </source>
</evidence>
<evidence type="ECO:0000259" key="12">
    <source>
        <dbReference type="PROSITE" id="PS00623"/>
    </source>
</evidence>
<feature type="active site" description="Proton acceptor" evidence="7">
    <location>
        <position position="590"/>
    </location>
</feature>
<gene>
    <name evidence="14" type="ORF">GLOTRDRAFT_109397</name>
</gene>
<dbReference type="RefSeq" id="XP_007861522.1">
    <property type="nucleotide sequence ID" value="XM_007863331.1"/>
</dbReference>
<dbReference type="Gene3D" id="3.30.560.10">
    <property type="entry name" value="Glucose Oxidase, domain 3"/>
    <property type="match status" value="1"/>
</dbReference>
<evidence type="ECO:0000256" key="4">
    <source>
        <dbReference type="ARBA" id="ARBA00022729"/>
    </source>
</evidence>
<dbReference type="Gene3D" id="3.50.50.60">
    <property type="entry name" value="FAD/NAD(P)-binding domain"/>
    <property type="match status" value="1"/>
</dbReference>
<feature type="active site" description="Proton donor" evidence="7">
    <location>
        <position position="547"/>
    </location>
</feature>
<comment type="cofactor">
    <cofactor evidence="1 8">
        <name>FAD</name>
        <dbReference type="ChEBI" id="CHEBI:57692"/>
    </cofactor>
</comment>
<feature type="region of interest" description="Disordered" evidence="10">
    <location>
        <begin position="166"/>
        <end position="191"/>
    </location>
</feature>
<dbReference type="InterPro" id="IPR007867">
    <property type="entry name" value="GMC_OxRtase_C"/>
</dbReference>
<dbReference type="Pfam" id="PF00732">
    <property type="entry name" value="GMC_oxred_N"/>
    <property type="match status" value="1"/>
</dbReference>
<dbReference type="Gene3D" id="4.10.450.10">
    <property type="entry name" value="Glucose Oxidase, domain 2"/>
    <property type="match status" value="1"/>
</dbReference>
<dbReference type="EMBL" id="KB469296">
    <property type="protein sequence ID" value="EPQ61331.1"/>
    <property type="molecule type" value="Genomic_DNA"/>
</dbReference>
<keyword evidence="3 9" id="KW-0285">Flavoprotein</keyword>
<dbReference type="Proteomes" id="UP000030669">
    <property type="component" value="Unassembled WGS sequence"/>
</dbReference>
<dbReference type="AlphaFoldDB" id="S7QP34"/>
<dbReference type="InterPro" id="IPR027424">
    <property type="entry name" value="Glucose_Oxidase_domain_2"/>
</dbReference>
<sequence>MAPLRAVLPALCLATIALAGPPLQKRASGVTSDPSGAAWQTFDYIVVGAGLGGTTVAARLAENQDISVLLIEAGADDRGDPRVYDIYAYSQAFDTELDWAWPAEDGKVIRGGKTLGGSSSINGGHYTRGMSAQFDALSSLLDPSEADVGWNWDSLFSYMQKSEGFSAPNDQQRAKGAQSNDAYHGTQGPVQVTYPDEMYGGPQQPAFIASIGNLTGLAHCPDINGGDGNCVSITPFTINWHDSDHRSSAPQAYLTPVEYDRTNWLTLVSHQVTKIDFSTGSAPLLASGVTFSPTGDAGTSYSAYARREVIVSAGAIQTPALLQLSGIGDSALLAPLGIQTLLDLPTVGKNLQEQTSSAIGANGNGFDVGGRGPSDAIAYPNIYQLFGDGAQARVSEIQGSLASWASAQAGSALSADALEQVYRVQADLIINHNAPLVELFYDTGYPAALGFDMWQLLPFSRGTVKITSTDPFQKPQTTVNYFGIDFDLAVQVAGAKLCRRVLQTPPLSDLSTGEVAPGYDAVPNDANGGTDADWTNWVRSTYGSVDHPIGTCSMMRRDLGGVVDSQLKVYGTSNLRIVDASVLPIQLSAHLQAGLYGIAEKAADLIKAAQ</sequence>
<organism evidence="14 15">
    <name type="scientific">Gloeophyllum trabeum (strain ATCC 11539 / FP-39264 / Madison 617)</name>
    <name type="common">Brown rot fungus</name>
    <dbReference type="NCBI Taxonomy" id="670483"/>
    <lineage>
        <taxon>Eukaryota</taxon>
        <taxon>Fungi</taxon>
        <taxon>Dikarya</taxon>
        <taxon>Basidiomycota</taxon>
        <taxon>Agaricomycotina</taxon>
        <taxon>Agaricomycetes</taxon>
        <taxon>Gloeophyllales</taxon>
        <taxon>Gloeophyllaceae</taxon>
        <taxon>Gloeophyllum</taxon>
    </lineage>
</organism>
<evidence type="ECO:0000259" key="13">
    <source>
        <dbReference type="PROSITE" id="PS00624"/>
    </source>
</evidence>
<feature type="binding site" evidence="8">
    <location>
        <position position="272"/>
    </location>
    <ligand>
        <name>FAD</name>
        <dbReference type="ChEBI" id="CHEBI:57692"/>
    </ligand>
</feature>
<dbReference type="SUPFAM" id="SSF54373">
    <property type="entry name" value="FAD-linked reductases, C-terminal domain"/>
    <property type="match status" value="1"/>
</dbReference>
<proteinExistence type="inferred from homology"/>
<keyword evidence="4 11" id="KW-0732">Signal</keyword>
<evidence type="ECO:0000256" key="7">
    <source>
        <dbReference type="PIRSR" id="PIRSR000137-1"/>
    </source>
</evidence>
<dbReference type="OMA" id="IDWMYRT"/>
<evidence type="ECO:0000256" key="5">
    <source>
        <dbReference type="ARBA" id="ARBA00022827"/>
    </source>
</evidence>
<dbReference type="HOGENOM" id="CLU_002865_6_0_1"/>
<name>S7QP34_GLOTA</name>
<dbReference type="OrthoDB" id="269227at2759"/>
<evidence type="ECO:0000313" key="14">
    <source>
        <dbReference type="EMBL" id="EPQ61331.1"/>
    </source>
</evidence>
<dbReference type="PIRSF" id="PIRSF000137">
    <property type="entry name" value="Alcohol_oxidase"/>
    <property type="match status" value="1"/>
</dbReference>
<dbReference type="eggNOG" id="KOG1238">
    <property type="taxonomic scope" value="Eukaryota"/>
</dbReference>
<evidence type="ECO:0000256" key="1">
    <source>
        <dbReference type="ARBA" id="ARBA00001974"/>
    </source>
</evidence>
<dbReference type="GO" id="GO:0050660">
    <property type="term" value="F:flavin adenine dinucleotide binding"/>
    <property type="evidence" value="ECO:0007669"/>
    <property type="project" value="InterPro"/>
</dbReference>
<feature type="domain" description="Glucose-methanol-choline oxidoreductase N-terminal" evidence="12">
    <location>
        <begin position="112"/>
        <end position="135"/>
    </location>
</feature>
<dbReference type="InterPro" id="IPR012132">
    <property type="entry name" value="GMC_OxRdtase"/>
</dbReference>
<comment type="similarity">
    <text evidence="2 9">Belongs to the GMC oxidoreductase family.</text>
</comment>
<evidence type="ECO:0000256" key="10">
    <source>
        <dbReference type="SAM" id="MobiDB-lite"/>
    </source>
</evidence>
<dbReference type="GO" id="GO:0016614">
    <property type="term" value="F:oxidoreductase activity, acting on CH-OH group of donors"/>
    <property type="evidence" value="ECO:0007669"/>
    <property type="project" value="InterPro"/>
</dbReference>